<dbReference type="GO" id="GO:0001786">
    <property type="term" value="F:phosphatidylserine binding"/>
    <property type="evidence" value="ECO:0007669"/>
    <property type="project" value="TreeGrafter"/>
</dbReference>
<dbReference type="Pfam" id="PF07686">
    <property type="entry name" value="V-set"/>
    <property type="match status" value="1"/>
</dbReference>
<evidence type="ECO:0000259" key="3">
    <source>
        <dbReference type="PROSITE" id="PS50835"/>
    </source>
</evidence>
<dbReference type="GO" id="GO:0060097">
    <property type="term" value="P:cytoskeletal rearrangement involved in phagocytosis, engulfment"/>
    <property type="evidence" value="ECO:0007669"/>
    <property type="project" value="TreeGrafter"/>
</dbReference>
<sequence>MAFGSYQLHCKGNSKFVEAEQRGQWPCPPWRCHRLRSQEHSCLFTLSRCHAPGSPQHKAVLPKCHAPSHNLVRMAASHSFYLLHWILVLSTLVARSSVMAFKVTEGSTVILSCHYSVKQHGLRHVCWGRDCGTFWCNDIIVQTDENGVISKVSDRYRLIGDVLSGQMDLGIQRIQRTDSGPYCCRTDIDGLFNDKKVTYTLKVMRAPTTVPPTTTTSLTTEPLPTQTVPHLSDPPRETEASRYDISRQNLTILNLGGMAEEAVPNITLQINIPVLSLSLSILLLLLGALALMVFKCGFHMKVLESGCLSNEPRHIIYEIRTRRPVEENIYTLD</sequence>
<dbReference type="RefSeq" id="XP_017554170.1">
    <property type="nucleotide sequence ID" value="XM_017698681.2"/>
</dbReference>
<dbReference type="CTD" id="91937"/>
<keyword evidence="5" id="KW-1185">Reference proteome</keyword>
<dbReference type="InterPro" id="IPR036179">
    <property type="entry name" value="Ig-like_dom_sf"/>
</dbReference>
<dbReference type="Proteomes" id="UP001501920">
    <property type="component" value="Chromosome 16"/>
</dbReference>
<dbReference type="OrthoDB" id="8447307at2759"/>
<reference evidence="4" key="2">
    <citation type="submission" date="2025-08" db="UniProtKB">
        <authorList>
            <consortium name="Ensembl"/>
        </authorList>
    </citation>
    <scope>IDENTIFICATION</scope>
</reference>
<dbReference type="Gene3D" id="2.60.40.10">
    <property type="entry name" value="Immunoglobulins"/>
    <property type="match status" value="1"/>
</dbReference>
<dbReference type="AlphaFoldDB" id="A0A3B4C8N3"/>
<dbReference type="InterPro" id="IPR013783">
    <property type="entry name" value="Ig-like_fold"/>
</dbReference>
<evidence type="ECO:0000313" key="5">
    <source>
        <dbReference type="Proteomes" id="UP001501920"/>
    </source>
</evidence>
<reference evidence="4 5" key="1">
    <citation type="submission" date="2020-10" db="EMBL/GenBank/DDBJ databases">
        <title>Pygocentrus nattereri (red-bellied piranha) genome, fPygNat1, primary haplotype.</title>
        <authorList>
            <person name="Myers G."/>
            <person name="Meyer A."/>
            <person name="Karagic N."/>
            <person name="Pippel M."/>
            <person name="Winkler S."/>
            <person name="Tracey A."/>
            <person name="Wood J."/>
            <person name="Formenti G."/>
            <person name="Howe K."/>
            <person name="Fedrigo O."/>
            <person name="Jarvis E.D."/>
        </authorList>
    </citation>
    <scope>NUCLEOTIDE SEQUENCE [LARGE SCALE GENOMIC DNA]</scope>
</reference>
<name>A0A3B4C8N3_PYGNA</name>
<dbReference type="Ensembl" id="ENSPNAT00000000880.2">
    <property type="protein sequence ID" value="ENSPNAP00000008013.1"/>
    <property type="gene ID" value="ENSPNAG00000013663.2"/>
</dbReference>
<dbReference type="OMA" id="IAIPRQN"/>
<keyword evidence="2" id="KW-0812">Transmembrane</keyword>
<evidence type="ECO:0000256" key="2">
    <source>
        <dbReference type="SAM" id="Phobius"/>
    </source>
</evidence>
<keyword evidence="2" id="KW-1133">Transmembrane helix</keyword>
<organism evidence="4 5">
    <name type="scientific">Pygocentrus nattereri</name>
    <name type="common">Red-bellied piranha</name>
    <dbReference type="NCBI Taxonomy" id="42514"/>
    <lineage>
        <taxon>Eukaryota</taxon>
        <taxon>Metazoa</taxon>
        <taxon>Chordata</taxon>
        <taxon>Craniata</taxon>
        <taxon>Vertebrata</taxon>
        <taxon>Euteleostomi</taxon>
        <taxon>Actinopterygii</taxon>
        <taxon>Neopterygii</taxon>
        <taxon>Teleostei</taxon>
        <taxon>Ostariophysi</taxon>
        <taxon>Characiformes</taxon>
        <taxon>Characoidei</taxon>
        <taxon>Pygocentrus</taxon>
    </lineage>
</organism>
<dbReference type="PANTHER" id="PTHR46608">
    <property type="entry name" value="T-CELL IMMUNOGLOBULIN AND MUCIN DOMAIN-CONTAINING PROTEIN 4"/>
    <property type="match status" value="1"/>
</dbReference>
<keyword evidence="2" id="KW-0472">Membrane</keyword>
<accession>A0A3B4C8N3</accession>
<dbReference type="SUPFAM" id="SSF48726">
    <property type="entry name" value="Immunoglobulin"/>
    <property type="match status" value="1"/>
</dbReference>
<dbReference type="GO" id="GO:0043277">
    <property type="term" value="P:apoptotic cell clearance"/>
    <property type="evidence" value="ECO:0007669"/>
    <property type="project" value="TreeGrafter"/>
</dbReference>
<protein>
    <submittedName>
        <fullName evidence="4">T cell immunoglobulin and mucin domain containing 4</fullName>
    </submittedName>
</protein>
<feature type="domain" description="Ig-like" evidence="3">
    <location>
        <begin position="96"/>
        <end position="198"/>
    </location>
</feature>
<dbReference type="GeneID" id="108428013"/>
<dbReference type="InterPro" id="IPR013106">
    <property type="entry name" value="Ig_V-set"/>
</dbReference>
<feature type="region of interest" description="Disordered" evidence="1">
    <location>
        <begin position="210"/>
        <end position="238"/>
    </location>
</feature>
<evidence type="ECO:0000256" key="1">
    <source>
        <dbReference type="SAM" id="MobiDB-lite"/>
    </source>
</evidence>
<feature type="transmembrane region" description="Helical" evidence="2">
    <location>
        <begin position="274"/>
        <end position="294"/>
    </location>
</feature>
<dbReference type="PANTHER" id="PTHR46608:SF2">
    <property type="entry name" value="T CELL IMMUNOGLOBULIN AND MUCIN DOMAIN CONTAINING 4 PRECURSOR"/>
    <property type="match status" value="1"/>
</dbReference>
<evidence type="ECO:0000313" key="4">
    <source>
        <dbReference type="Ensembl" id="ENSPNAP00000008013.1"/>
    </source>
</evidence>
<proteinExistence type="predicted"/>
<reference evidence="4" key="3">
    <citation type="submission" date="2025-09" db="UniProtKB">
        <authorList>
            <consortium name="Ensembl"/>
        </authorList>
    </citation>
    <scope>IDENTIFICATION</scope>
</reference>
<dbReference type="PROSITE" id="PS50835">
    <property type="entry name" value="IG_LIKE"/>
    <property type="match status" value="1"/>
</dbReference>
<feature type="compositionally biased region" description="Low complexity" evidence="1">
    <location>
        <begin position="210"/>
        <end position="227"/>
    </location>
</feature>
<dbReference type="InterPro" id="IPR007110">
    <property type="entry name" value="Ig-like_dom"/>
</dbReference>
<dbReference type="GeneTree" id="ENSGT00940000163509"/>